<organism evidence="9 10">
    <name type="scientific">Astyanax mexicanus</name>
    <name type="common">Blind cave fish</name>
    <name type="synonym">Astyanax fasciatus mexicanus</name>
    <dbReference type="NCBI Taxonomy" id="7994"/>
    <lineage>
        <taxon>Eukaryota</taxon>
        <taxon>Metazoa</taxon>
        <taxon>Chordata</taxon>
        <taxon>Craniata</taxon>
        <taxon>Vertebrata</taxon>
        <taxon>Euteleostomi</taxon>
        <taxon>Actinopterygii</taxon>
        <taxon>Neopterygii</taxon>
        <taxon>Teleostei</taxon>
        <taxon>Ostariophysi</taxon>
        <taxon>Characiformes</taxon>
        <taxon>Characoidei</taxon>
        <taxon>Acestrorhamphidae</taxon>
        <taxon>Acestrorhamphinae</taxon>
        <taxon>Astyanax</taxon>
    </lineage>
</organism>
<evidence type="ECO:0000256" key="1">
    <source>
        <dbReference type="ARBA" id="ARBA00001182"/>
    </source>
</evidence>
<comment type="catalytic activity">
    <reaction evidence="1">
        <text>Catalyzes the rearrangement of -S-S- bonds in proteins.</text>
        <dbReference type="EC" id="5.3.4.1"/>
    </reaction>
</comment>
<dbReference type="Gene3D" id="3.40.30.10">
    <property type="entry name" value="Glutaredoxin"/>
    <property type="match status" value="1"/>
</dbReference>
<dbReference type="PANTHER" id="PTHR46426">
    <property type="entry name" value="PROTEIN DISULFIDE-ISOMERASE TMX3"/>
    <property type="match status" value="1"/>
</dbReference>
<keyword evidence="6" id="KW-0472">Membrane</keyword>
<accession>A0A8B9JJM0</accession>
<evidence type="ECO:0000313" key="9">
    <source>
        <dbReference type="Ensembl" id="ENSAMXP00005022548.1"/>
    </source>
</evidence>
<evidence type="ECO:0000256" key="2">
    <source>
        <dbReference type="ARBA" id="ARBA00004167"/>
    </source>
</evidence>
<dbReference type="PANTHER" id="PTHR46426:SF1">
    <property type="entry name" value="PROTEIN DISULFIDE-ISOMERASE TMX3"/>
    <property type="match status" value="1"/>
</dbReference>
<dbReference type="Ensembl" id="ENSAMXT00005024910.1">
    <property type="protein sequence ID" value="ENSAMXP00005022548.1"/>
    <property type="gene ID" value="ENSAMXG00005011634.1"/>
</dbReference>
<keyword evidence="5" id="KW-1133">Transmembrane helix</keyword>
<dbReference type="SUPFAM" id="SSF52833">
    <property type="entry name" value="Thioredoxin-like"/>
    <property type="match status" value="1"/>
</dbReference>
<sequence length="75" mass="8622">KLFIFLLWYALQFYAPWCEFCKTFEPIWYEVGAELKSLGSPVTVGKIDTAVYTSESKSSITFDLHEKKLGISVYS</sequence>
<evidence type="ECO:0000256" key="7">
    <source>
        <dbReference type="SAM" id="SignalP"/>
    </source>
</evidence>
<dbReference type="AlphaFoldDB" id="A0A8B9JJM0"/>
<comment type="subcellular location">
    <subcellularLocation>
        <location evidence="2">Membrane</location>
        <topology evidence="2">Single-pass membrane protein</topology>
    </subcellularLocation>
</comment>
<evidence type="ECO:0000259" key="8">
    <source>
        <dbReference type="Pfam" id="PF00085"/>
    </source>
</evidence>
<dbReference type="GO" id="GO:0009986">
    <property type="term" value="C:cell surface"/>
    <property type="evidence" value="ECO:0007669"/>
    <property type="project" value="TreeGrafter"/>
</dbReference>
<name>A0A8B9JJM0_ASTMX</name>
<evidence type="ECO:0000256" key="4">
    <source>
        <dbReference type="ARBA" id="ARBA00022692"/>
    </source>
</evidence>
<keyword evidence="4" id="KW-0812">Transmembrane</keyword>
<evidence type="ECO:0000256" key="5">
    <source>
        <dbReference type="ARBA" id="ARBA00022989"/>
    </source>
</evidence>
<dbReference type="InterPro" id="IPR013766">
    <property type="entry name" value="Thioredoxin_domain"/>
</dbReference>
<dbReference type="GO" id="GO:0003756">
    <property type="term" value="F:protein disulfide isomerase activity"/>
    <property type="evidence" value="ECO:0007669"/>
    <property type="project" value="UniProtKB-EC"/>
</dbReference>
<dbReference type="EC" id="5.3.4.1" evidence="3"/>
<feature type="domain" description="Thioredoxin" evidence="8">
    <location>
        <begin position="11"/>
        <end position="54"/>
    </location>
</feature>
<feature type="chain" id="PRO_5034715978" description="protein disulfide-isomerase" evidence="7">
    <location>
        <begin position="19"/>
        <end position="75"/>
    </location>
</feature>
<dbReference type="GO" id="GO:0005783">
    <property type="term" value="C:endoplasmic reticulum"/>
    <property type="evidence" value="ECO:0007669"/>
    <property type="project" value="TreeGrafter"/>
</dbReference>
<keyword evidence="7" id="KW-0732">Signal</keyword>
<evidence type="ECO:0000256" key="3">
    <source>
        <dbReference type="ARBA" id="ARBA00012723"/>
    </source>
</evidence>
<dbReference type="Pfam" id="PF00085">
    <property type="entry name" value="Thioredoxin"/>
    <property type="match status" value="1"/>
</dbReference>
<dbReference type="InterPro" id="IPR052250">
    <property type="entry name" value="PDI_TMX3"/>
</dbReference>
<reference evidence="9" key="1">
    <citation type="submission" date="2025-08" db="UniProtKB">
        <authorList>
            <consortium name="Ensembl"/>
        </authorList>
    </citation>
    <scope>IDENTIFICATION</scope>
</reference>
<proteinExistence type="predicted"/>
<evidence type="ECO:0000256" key="6">
    <source>
        <dbReference type="ARBA" id="ARBA00023136"/>
    </source>
</evidence>
<protein>
    <recommendedName>
        <fullName evidence="3">protein disulfide-isomerase</fullName>
        <ecNumber evidence="3">5.3.4.1</ecNumber>
    </recommendedName>
</protein>
<dbReference type="GO" id="GO:0016020">
    <property type="term" value="C:membrane"/>
    <property type="evidence" value="ECO:0007669"/>
    <property type="project" value="UniProtKB-SubCell"/>
</dbReference>
<dbReference type="InterPro" id="IPR036249">
    <property type="entry name" value="Thioredoxin-like_sf"/>
</dbReference>
<feature type="signal peptide" evidence="7">
    <location>
        <begin position="1"/>
        <end position="18"/>
    </location>
</feature>
<dbReference type="Proteomes" id="UP000694621">
    <property type="component" value="Unplaced"/>
</dbReference>
<evidence type="ECO:0000313" key="10">
    <source>
        <dbReference type="Proteomes" id="UP000694621"/>
    </source>
</evidence>